<dbReference type="EMBL" id="JACIEZ010000003">
    <property type="protein sequence ID" value="MBB4064997.1"/>
    <property type="molecule type" value="Genomic_DNA"/>
</dbReference>
<protein>
    <recommendedName>
        <fullName evidence="4">Heme exporter protein D</fullName>
    </recommendedName>
</protein>
<organism evidence="2 3">
    <name type="scientific">Gellertiella hungarica</name>
    <dbReference type="NCBI Taxonomy" id="1572859"/>
    <lineage>
        <taxon>Bacteria</taxon>
        <taxon>Pseudomonadati</taxon>
        <taxon>Pseudomonadota</taxon>
        <taxon>Alphaproteobacteria</taxon>
        <taxon>Hyphomicrobiales</taxon>
        <taxon>Rhizobiaceae</taxon>
        <taxon>Gellertiella</taxon>
    </lineage>
</organism>
<keyword evidence="1" id="KW-1133">Transmembrane helix</keyword>
<proteinExistence type="predicted"/>
<dbReference type="AlphaFoldDB" id="A0A7W6J6P9"/>
<dbReference type="RefSeq" id="WP_183366282.1">
    <property type="nucleotide sequence ID" value="NZ_JACIEZ010000003.1"/>
</dbReference>
<keyword evidence="3" id="KW-1185">Reference proteome</keyword>
<evidence type="ECO:0000256" key="1">
    <source>
        <dbReference type="SAM" id="Phobius"/>
    </source>
</evidence>
<evidence type="ECO:0000313" key="2">
    <source>
        <dbReference type="EMBL" id="MBB4064997.1"/>
    </source>
</evidence>
<comment type="caution">
    <text evidence="2">The sequence shown here is derived from an EMBL/GenBank/DDBJ whole genome shotgun (WGS) entry which is preliminary data.</text>
</comment>
<dbReference type="Proteomes" id="UP000528286">
    <property type="component" value="Unassembled WGS sequence"/>
</dbReference>
<gene>
    <name evidence="2" type="ORF">GGR23_002184</name>
</gene>
<sequence length="58" mass="6580">MDSISILDFYRSSPDWVKAVWVLSIPFFAVAMTGIVLRYRVEMRRLSAGERSAAAADR</sequence>
<feature type="transmembrane region" description="Helical" evidence="1">
    <location>
        <begin position="20"/>
        <end position="41"/>
    </location>
</feature>
<keyword evidence="1" id="KW-0812">Transmembrane</keyword>
<evidence type="ECO:0008006" key="4">
    <source>
        <dbReference type="Google" id="ProtNLM"/>
    </source>
</evidence>
<evidence type="ECO:0000313" key="3">
    <source>
        <dbReference type="Proteomes" id="UP000528286"/>
    </source>
</evidence>
<keyword evidence="1" id="KW-0472">Membrane</keyword>
<name>A0A7W6J6P9_9HYPH</name>
<reference evidence="2 3" key="1">
    <citation type="submission" date="2020-08" db="EMBL/GenBank/DDBJ databases">
        <title>Genomic Encyclopedia of Type Strains, Phase IV (KMG-IV): sequencing the most valuable type-strain genomes for metagenomic binning, comparative biology and taxonomic classification.</title>
        <authorList>
            <person name="Goeker M."/>
        </authorList>
    </citation>
    <scope>NUCLEOTIDE SEQUENCE [LARGE SCALE GENOMIC DNA]</scope>
    <source>
        <strain evidence="2 3">DSM 29853</strain>
    </source>
</reference>
<accession>A0A7W6J6P9</accession>